<name>A0A1H8ENF4_9RHOB</name>
<evidence type="ECO:0000313" key="4">
    <source>
        <dbReference type="Proteomes" id="UP000183002"/>
    </source>
</evidence>
<proteinExistence type="predicted"/>
<dbReference type="EMBL" id="FOCO01000009">
    <property type="protein sequence ID" value="SEN21121.1"/>
    <property type="molecule type" value="Genomic_DNA"/>
</dbReference>
<keyword evidence="1" id="KW-0378">Hydrolase</keyword>
<dbReference type="OrthoDB" id="9794942at2"/>
<evidence type="ECO:0000313" key="3">
    <source>
        <dbReference type="EMBL" id="SEN21121.1"/>
    </source>
</evidence>
<sequence>MTTALVVIDCQMEFARRTAAGQPRSNPLAETAIAETLAQFRAAGLPVVHIHHDDPRPTSRFRIGTPGGVVMPCAAPLPPEAVFIKTGSSAFIGTELAAHLQASGITHLVVIGAAVNYCVSSSVRMAANLGFAVTVVQDAVFGFGITGPDGVAHDPATVLSVTLGTLADFAAIVSSSDVMERL</sequence>
<dbReference type="PANTHER" id="PTHR43540">
    <property type="entry name" value="PEROXYUREIDOACRYLATE/UREIDOACRYLATE AMIDOHYDROLASE-RELATED"/>
    <property type="match status" value="1"/>
</dbReference>
<keyword evidence="4" id="KW-1185">Reference proteome</keyword>
<dbReference type="InterPro" id="IPR050272">
    <property type="entry name" value="Isochorismatase-like_hydrls"/>
</dbReference>
<evidence type="ECO:0000259" key="2">
    <source>
        <dbReference type="Pfam" id="PF00857"/>
    </source>
</evidence>
<dbReference type="RefSeq" id="WP_050521140.1">
    <property type="nucleotide sequence ID" value="NZ_FOCO01000009.1"/>
</dbReference>
<dbReference type="InterPro" id="IPR000868">
    <property type="entry name" value="Isochorismatase-like_dom"/>
</dbReference>
<dbReference type="Proteomes" id="UP000183002">
    <property type="component" value="Unassembled WGS sequence"/>
</dbReference>
<dbReference type="STRING" id="1077947.SAMN05216227_100954"/>
<protein>
    <submittedName>
        <fullName evidence="3">Nicotinamidase-related amidase</fullName>
    </submittedName>
</protein>
<dbReference type="PANTHER" id="PTHR43540:SF1">
    <property type="entry name" value="ISOCHORISMATASE HYDROLASE"/>
    <property type="match status" value="1"/>
</dbReference>
<dbReference type="InterPro" id="IPR036380">
    <property type="entry name" value="Isochorismatase-like_sf"/>
</dbReference>
<dbReference type="GO" id="GO:0016787">
    <property type="term" value="F:hydrolase activity"/>
    <property type="evidence" value="ECO:0007669"/>
    <property type="project" value="UniProtKB-KW"/>
</dbReference>
<organism evidence="3 4">
    <name type="scientific">Pseudorhodobacter antarcticus</name>
    <dbReference type="NCBI Taxonomy" id="1077947"/>
    <lineage>
        <taxon>Bacteria</taxon>
        <taxon>Pseudomonadati</taxon>
        <taxon>Pseudomonadota</taxon>
        <taxon>Alphaproteobacteria</taxon>
        <taxon>Rhodobacterales</taxon>
        <taxon>Paracoccaceae</taxon>
        <taxon>Pseudorhodobacter</taxon>
    </lineage>
</organism>
<dbReference type="AlphaFoldDB" id="A0A1H8ENF4"/>
<accession>A0A1H8ENF4</accession>
<dbReference type="Pfam" id="PF00857">
    <property type="entry name" value="Isochorismatase"/>
    <property type="match status" value="1"/>
</dbReference>
<dbReference type="SUPFAM" id="SSF52499">
    <property type="entry name" value="Isochorismatase-like hydrolases"/>
    <property type="match status" value="1"/>
</dbReference>
<gene>
    <name evidence="3" type="ORF">SAMN05216227_100954</name>
</gene>
<evidence type="ECO:0000256" key="1">
    <source>
        <dbReference type="ARBA" id="ARBA00022801"/>
    </source>
</evidence>
<dbReference type="Gene3D" id="3.40.50.850">
    <property type="entry name" value="Isochorismatase-like"/>
    <property type="match status" value="1"/>
</dbReference>
<reference evidence="3 4" key="1">
    <citation type="submission" date="2016-10" db="EMBL/GenBank/DDBJ databases">
        <authorList>
            <person name="de Groot N.N."/>
        </authorList>
    </citation>
    <scope>NUCLEOTIDE SEQUENCE [LARGE SCALE GENOMIC DNA]</scope>
    <source>
        <strain evidence="3 4">CGMCC 1.10836</strain>
    </source>
</reference>
<feature type="domain" description="Isochorismatase-like" evidence="2">
    <location>
        <begin position="3"/>
        <end position="142"/>
    </location>
</feature>